<gene>
    <name evidence="6" type="primary">MEL-46_2</name>
    <name evidence="6" type="ORF">KIN20_029910</name>
</gene>
<dbReference type="Proteomes" id="UP001196413">
    <property type="component" value="Unassembled WGS sequence"/>
</dbReference>
<comment type="caution">
    <text evidence="6">The sequence shown here is derived from an EMBL/GenBank/DDBJ whole genome shotgun (WGS) entry which is preliminary data.</text>
</comment>
<keyword evidence="4" id="KW-0067">ATP-binding</keyword>
<dbReference type="PANTHER" id="PTHR47959">
    <property type="entry name" value="ATP-DEPENDENT RNA HELICASE RHLE-RELATED"/>
    <property type="match status" value="1"/>
</dbReference>
<keyword evidence="7" id="KW-1185">Reference proteome</keyword>
<evidence type="ECO:0000259" key="5">
    <source>
        <dbReference type="PROSITE" id="PS51192"/>
    </source>
</evidence>
<name>A0AAD5R301_PARTN</name>
<proteinExistence type="predicted"/>
<dbReference type="GO" id="GO:0016787">
    <property type="term" value="F:hydrolase activity"/>
    <property type="evidence" value="ECO:0007669"/>
    <property type="project" value="UniProtKB-KW"/>
</dbReference>
<keyword evidence="1" id="KW-0547">Nucleotide-binding</keyword>
<dbReference type="InterPro" id="IPR011545">
    <property type="entry name" value="DEAD/DEAH_box_helicase_dom"/>
</dbReference>
<dbReference type="InterPro" id="IPR027417">
    <property type="entry name" value="P-loop_NTPase"/>
</dbReference>
<evidence type="ECO:0000313" key="7">
    <source>
        <dbReference type="Proteomes" id="UP001196413"/>
    </source>
</evidence>
<evidence type="ECO:0000313" key="6">
    <source>
        <dbReference type="EMBL" id="KAJ1368668.1"/>
    </source>
</evidence>
<accession>A0AAD5R301</accession>
<dbReference type="Gene3D" id="3.40.50.300">
    <property type="entry name" value="P-loop containing nucleotide triphosphate hydrolases"/>
    <property type="match status" value="1"/>
</dbReference>
<evidence type="ECO:0000256" key="2">
    <source>
        <dbReference type="ARBA" id="ARBA00022801"/>
    </source>
</evidence>
<dbReference type="EMBL" id="JAHQIW010006268">
    <property type="protein sequence ID" value="KAJ1368668.1"/>
    <property type="molecule type" value="Genomic_DNA"/>
</dbReference>
<dbReference type="PROSITE" id="PS00039">
    <property type="entry name" value="DEAD_ATP_HELICASE"/>
    <property type="match status" value="1"/>
</dbReference>
<dbReference type="SUPFAM" id="SSF52540">
    <property type="entry name" value="P-loop containing nucleoside triphosphate hydrolases"/>
    <property type="match status" value="1"/>
</dbReference>
<dbReference type="InterPro" id="IPR050079">
    <property type="entry name" value="DEAD_box_RNA_helicase"/>
</dbReference>
<sequence>MVQNEHLTMDSIDLFVLDEADKLMEECFQKDINYLFSALPPSRQVAVFSATYPRNLDRLLAKYMREPSLVRLNSGDVQLIGIKQYVVCVQQRACARFSRGPTESGSVQPSPRLLQ</sequence>
<dbReference type="InterPro" id="IPR000629">
    <property type="entry name" value="RNA-helicase_DEAD-box_CS"/>
</dbReference>
<keyword evidence="2" id="KW-0378">Hydrolase</keyword>
<dbReference type="GO" id="GO:0003676">
    <property type="term" value="F:nucleic acid binding"/>
    <property type="evidence" value="ECO:0007669"/>
    <property type="project" value="InterPro"/>
</dbReference>
<dbReference type="GO" id="GO:0005829">
    <property type="term" value="C:cytosol"/>
    <property type="evidence" value="ECO:0007669"/>
    <property type="project" value="TreeGrafter"/>
</dbReference>
<dbReference type="GO" id="GO:0003724">
    <property type="term" value="F:RNA helicase activity"/>
    <property type="evidence" value="ECO:0007669"/>
    <property type="project" value="TreeGrafter"/>
</dbReference>
<dbReference type="PANTHER" id="PTHR47959:SF1">
    <property type="entry name" value="ATP-DEPENDENT RNA HELICASE DBPA"/>
    <property type="match status" value="1"/>
</dbReference>
<feature type="domain" description="Helicase ATP-binding" evidence="5">
    <location>
        <begin position="1"/>
        <end position="70"/>
    </location>
</feature>
<dbReference type="InterPro" id="IPR014001">
    <property type="entry name" value="Helicase_ATP-bd"/>
</dbReference>
<reference evidence="6" key="1">
    <citation type="submission" date="2021-06" db="EMBL/GenBank/DDBJ databases">
        <title>Parelaphostrongylus tenuis whole genome reference sequence.</title>
        <authorList>
            <person name="Garwood T.J."/>
            <person name="Larsen P.A."/>
            <person name="Fountain-Jones N.M."/>
            <person name="Garbe J.R."/>
            <person name="Macchietto M.G."/>
            <person name="Kania S.A."/>
            <person name="Gerhold R.W."/>
            <person name="Richards J.E."/>
            <person name="Wolf T.M."/>
        </authorList>
    </citation>
    <scope>NUCLEOTIDE SEQUENCE</scope>
    <source>
        <strain evidence="6">MNPRO001-30</strain>
        <tissue evidence="6">Meninges</tissue>
    </source>
</reference>
<evidence type="ECO:0000256" key="4">
    <source>
        <dbReference type="ARBA" id="ARBA00022840"/>
    </source>
</evidence>
<dbReference type="AlphaFoldDB" id="A0AAD5R301"/>
<evidence type="ECO:0000256" key="3">
    <source>
        <dbReference type="ARBA" id="ARBA00022806"/>
    </source>
</evidence>
<dbReference type="PROSITE" id="PS51192">
    <property type="entry name" value="HELICASE_ATP_BIND_1"/>
    <property type="match status" value="1"/>
</dbReference>
<dbReference type="Pfam" id="PF00270">
    <property type="entry name" value="DEAD"/>
    <property type="match status" value="1"/>
</dbReference>
<keyword evidence="3 6" id="KW-0347">Helicase</keyword>
<organism evidence="6 7">
    <name type="scientific">Parelaphostrongylus tenuis</name>
    <name type="common">Meningeal worm</name>
    <dbReference type="NCBI Taxonomy" id="148309"/>
    <lineage>
        <taxon>Eukaryota</taxon>
        <taxon>Metazoa</taxon>
        <taxon>Ecdysozoa</taxon>
        <taxon>Nematoda</taxon>
        <taxon>Chromadorea</taxon>
        <taxon>Rhabditida</taxon>
        <taxon>Rhabditina</taxon>
        <taxon>Rhabditomorpha</taxon>
        <taxon>Strongyloidea</taxon>
        <taxon>Metastrongylidae</taxon>
        <taxon>Parelaphostrongylus</taxon>
    </lineage>
</organism>
<evidence type="ECO:0000256" key="1">
    <source>
        <dbReference type="ARBA" id="ARBA00022741"/>
    </source>
</evidence>
<dbReference type="GO" id="GO:0005524">
    <property type="term" value="F:ATP binding"/>
    <property type="evidence" value="ECO:0007669"/>
    <property type="project" value="UniProtKB-KW"/>
</dbReference>
<protein>
    <submittedName>
        <fullName evidence="6">DEAD/DEAH box helicase</fullName>
    </submittedName>
</protein>